<gene>
    <name evidence="1" type="ORF">EGI31_22700</name>
</gene>
<proteinExistence type="predicted"/>
<dbReference type="SUPFAM" id="SSF53649">
    <property type="entry name" value="Alkaline phosphatase-like"/>
    <property type="match status" value="1"/>
</dbReference>
<evidence type="ECO:0000313" key="2">
    <source>
        <dbReference type="Proteomes" id="UP001204144"/>
    </source>
</evidence>
<dbReference type="InterPro" id="IPR002591">
    <property type="entry name" value="Phosphodiest/P_Trfase"/>
</dbReference>
<name>A0AAE3H7R6_9BACT</name>
<keyword evidence="2" id="KW-1185">Reference proteome</keyword>
<dbReference type="Gene3D" id="3.40.720.10">
    <property type="entry name" value="Alkaline Phosphatase, subunit A"/>
    <property type="match status" value="1"/>
</dbReference>
<dbReference type="Proteomes" id="UP001204144">
    <property type="component" value="Unassembled WGS sequence"/>
</dbReference>
<dbReference type="PANTHER" id="PTHR10151">
    <property type="entry name" value="ECTONUCLEOTIDE PYROPHOSPHATASE/PHOSPHODIESTERASE"/>
    <property type="match status" value="1"/>
</dbReference>
<reference evidence="1 2" key="1">
    <citation type="submission" date="2018-11" db="EMBL/GenBank/DDBJ databases">
        <title>Novel bacteria species description.</title>
        <authorList>
            <person name="Han J.-H."/>
        </authorList>
    </citation>
    <scope>NUCLEOTIDE SEQUENCE [LARGE SCALE GENOMIC DNA]</scope>
    <source>
        <strain evidence="1 2">KCTC23259</strain>
    </source>
</reference>
<protein>
    <submittedName>
        <fullName evidence="1">Alkaline phosphatase family protein</fullName>
    </submittedName>
</protein>
<dbReference type="EMBL" id="RJUF01000192">
    <property type="protein sequence ID" value="MCP9765755.1"/>
    <property type="molecule type" value="Genomic_DNA"/>
</dbReference>
<dbReference type="InterPro" id="IPR017850">
    <property type="entry name" value="Alkaline_phosphatase_core_sf"/>
</dbReference>
<dbReference type="AlphaFoldDB" id="A0AAE3H7R6"/>
<sequence length="317" mass="35710">MKTGIFLFIFNLFFLTLSFAQQKKVLVILVDGIPYDVITKVNTPHLDKLTSKGGFGKAYVGGEKGGKTESPTISAVGYNSMLTGTWANKHNVWGNGIEAPNYNYPTFFKVAKEANPNFKLGVFSTWLDNRTKLLGEGLTATNNLTIDYKYDGYELDTVAFPHDKNKIYIKNIDKLVTEKAAETIKSKGPDVSWLYLEFTDDMGHRHGDSKTFYESVEHADQLIGQVYEAVSLREKKFKEDWLLIVTTDHGRDAQTGKNHGGQSDRERETWIATNKKPKNPRFKNGLAVVDIFPSVCKFLNIEIPNSVKENLEGVSFF</sequence>
<dbReference type="RefSeq" id="WP_255039463.1">
    <property type="nucleotide sequence ID" value="NZ_RJUF01000192.1"/>
</dbReference>
<dbReference type="Pfam" id="PF01663">
    <property type="entry name" value="Phosphodiest"/>
    <property type="match status" value="1"/>
</dbReference>
<evidence type="ECO:0000313" key="1">
    <source>
        <dbReference type="EMBL" id="MCP9765755.1"/>
    </source>
</evidence>
<dbReference type="GO" id="GO:0016787">
    <property type="term" value="F:hydrolase activity"/>
    <property type="evidence" value="ECO:0007669"/>
    <property type="project" value="UniProtKB-ARBA"/>
</dbReference>
<organism evidence="1 2">
    <name type="scientific">Lacihabitans soyangensis</name>
    <dbReference type="NCBI Taxonomy" id="869394"/>
    <lineage>
        <taxon>Bacteria</taxon>
        <taxon>Pseudomonadati</taxon>
        <taxon>Bacteroidota</taxon>
        <taxon>Cytophagia</taxon>
        <taxon>Cytophagales</taxon>
        <taxon>Leadbetterellaceae</taxon>
        <taxon>Lacihabitans</taxon>
    </lineage>
</organism>
<accession>A0AAE3H7R6</accession>
<dbReference type="PANTHER" id="PTHR10151:SF120">
    <property type="entry name" value="BIS(5'-ADENOSYL)-TRIPHOSPHATASE"/>
    <property type="match status" value="1"/>
</dbReference>
<comment type="caution">
    <text evidence="1">The sequence shown here is derived from an EMBL/GenBank/DDBJ whole genome shotgun (WGS) entry which is preliminary data.</text>
</comment>